<organism evidence="3 4">
    <name type="scientific">Diplocloster agilis</name>
    <dbReference type="NCBI Taxonomy" id="2850323"/>
    <lineage>
        <taxon>Bacteria</taxon>
        <taxon>Bacillati</taxon>
        <taxon>Bacillota</taxon>
        <taxon>Clostridia</taxon>
        <taxon>Lachnospirales</taxon>
        <taxon>Lachnospiraceae</taxon>
        <taxon>Diplocloster</taxon>
    </lineage>
</organism>
<gene>
    <name evidence="3" type="ORF">KTH89_18440</name>
</gene>
<keyword evidence="2" id="KW-1133">Transmembrane helix</keyword>
<evidence type="ECO:0000313" key="4">
    <source>
        <dbReference type="Proteomes" id="UP000712157"/>
    </source>
</evidence>
<sequence>MKKQFMMLAASLFIIIGTVVLGGTTAKAAGFTITGETAPGPGEQVFTVSNYGEADNFSWTADGGFSGQFWLESGSSTKFSVPTNDYIVVQVSSEKNGSDFAVSRNEYPVTVYANYGGNRTQLTTLLFNMNQGSIDYTVDANVTVNGVTYTCTNGTTQYLYYGEGSSMEFMYEQVRQPDKYIDVYFTDTNGYMLGSDKFAVSYGSSVDYTAPAEYQANNRTYRAVSGQSMTISHRYDSARTSYSFTYAAETAAPDKPYSVAIRLMNASNGEVFASESMTIPAGGSNTYVVPGTYVAGTTSYRLAANQPASITHSAADAQRSYDVLYDVVSTKVEYQINIRFTDAVSGETLRTETVTVPVDSVATYDLPSALEVNGHKYLLASGQASRLTHDYNKAARNYTIYYNEENSAQTASYNIGIQYVDVKTNNVLFRDTKQVTAGGSVRITAPASYQSAGNSYVMLGGQSGDVNHSYSNTRRNYIIYYRNVNDTENENTIVTEQVVNEIVNENGETVVLPSPVTTITNPAGTQTTVDQNGNLVTIPDEAVPLADGTQTGNAEEQAAQTDENGNQGLVNIEDEPVPLAAGAPEQASSNVLMITGISLAALALLGAAGILILKKRKKA</sequence>
<evidence type="ECO:0000313" key="3">
    <source>
        <dbReference type="EMBL" id="MBU9738524.1"/>
    </source>
</evidence>
<keyword evidence="2" id="KW-0812">Transmembrane</keyword>
<dbReference type="Proteomes" id="UP000712157">
    <property type="component" value="Unassembled WGS sequence"/>
</dbReference>
<comment type="caution">
    <text evidence="3">The sequence shown here is derived from an EMBL/GenBank/DDBJ whole genome shotgun (WGS) entry which is preliminary data.</text>
</comment>
<reference evidence="3" key="1">
    <citation type="submission" date="2021-06" db="EMBL/GenBank/DDBJ databases">
        <title>Description of novel taxa of the family Lachnospiraceae.</title>
        <authorList>
            <person name="Chaplin A.V."/>
            <person name="Sokolova S.R."/>
            <person name="Pikina A.P."/>
            <person name="Korzhanova M."/>
            <person name="Belova V."/>
            <person name="Korostin D."/>
            <person name="Efimov B.A."/>
        </authorList>
    </citation>
    <scope>NUCLEOTIDE SEQUENCE</scope>
    <source>
        <strain evidence="3">ASD5720</strain>
    </source>
</reference>
<accession>A0A949K1L1</accession>
<keyword evidence="2" id="KW-0472">Membrane</keyword>
<keyword evidence="4" id="KW-1185">Reference proteome</keyword>
<name>A0A949K1L1_9FIRM</name>
<feature type="compositionally biased region" description="Polar residues" evidence="1">
    <location>
        <begin position="548"/>
        <end position="569"/>
    </location>
</feature>
<evidence type="ECO:0000256" key="2">
    <source>
        <dbReference type="SAM" id="Phobius"/>
    </source>
</evidence>
<dbReference type="EMBL" id="JAHQCW010000036">
    <property type="protein sequence ID" value="MBU9738524.1"/>
    <property type="molecule type" value="Genomic_DNA"/>
</dbReference>
<dbReference type="AlphaFoldDB" id="A0A949K1L1"/>
<dbReference type="RefSeq" id="WP_238722670.1">
    <property type="nucleotide sequence ID" value="NZ_JAHQCW010000036.1"/>
</dbReference>
<proteinExistence type="predicted"/>
<feature type="transmembrane region" description="Helical" evidence="2">
    <location>
        <begin position="591"/>
        <end position="613"/>
    </location>
</feature>
<evidence type="ECO:0000256" key="1">
    <source>
        <dbReference type="SAM" id="MobiDB-lite"/>
    </source>
</evidence>
<feature type="region of interest" description="Disordered" evidence="1">
    <location>
        <begin position="545"/>
        <end position="569"/>
    </location>
</feature>
<protein>
    <submittedName>
        <fullName evidence="3">Uncharacterized protein</fullName>
    </submittedName>
</protein>